<dbReference type="Pfam" id="PF00928">
    <property type="entry name" value="Adap_comp_sub"/>
    <property type="match status" value="1"/>
</dbReference>
<feature type="region of interest" description="Disordered" evidence="5">
    <location>
        <begin position="467"/>
        <end position="523"/>
    </location>
</feature>
<evidence type="ECO:0000256" key="3">
    <source>
        <dbReference type="ARBA" id="ARBA00022927"/>
    </source>
</evidence>
<feature type="region of interest" description="Disordered" evidence="5">
    <location>
        <begin position="535"/>
        <end position="554"/>
    </location>
</feature>
<evidence type="ECO:0000313" key="8">
    <source>
        <dbReference type="Proteomes" id="UP000290900"/>
    </source>
</evidence>
<keyword evidence="8" id="KW-1185">Reference proteome</keyword>
<dbReference type="FunCoup" id="A0A448YR76">
    <property type="interactions" value="69"/>
</dbReference>
<dbReference type="GO" id="GO:0006886">
    <property type="term" value="P:intracellular protein transport"/>
    <property type="evidence" value="ECO:0007669"/>
    <property type="project" value="InterPro"/>
</dbReference>
<evidence type="ECO:0000256" key="5">
    <source>
        <dbReference type="SAM" id="MobiDB-lite"/>
    </source>
</evidence>
<dbReference type="Gene3D" id="3.30.450.60">
    <property type="match status" value="1"/>
</dbReference>
<dbReference type="InterPro" id="IPR036168">
    <property type="entry name" value="AP2_Mu_C_sf"/>
</dbReference>
<evidence type="ECO:0000256" key="1">
    <source>
        <dbReference type="ARBA" id="ARBA00004308"/>
    </source>
</evidence>
<sequence>MCLVTFLNKFADVLKSFFVTYHLMENKTDRVNSDLIKDNYVLIYQLFDETLDLGLPQLTEFNILKEYIRPASKQAISKENEKRKTDAALMIEKQAEAEINSSISRTSTTTVSWRPKGIFYNKNEFFMDFNEHLNFKYNFQARKIIVNHIAGEVECKSFLSGMPVLRLEINEQIEKDDDTLQRQGSIFNNVNYHQCVKLSDIHERSLSFIPPDGDFRLLSYQILHTAALKPLILVTPQFSISYKRGRYRLRIEVKILTTFRRKFSMTHVRIKLPLIVPFDPLRINFDEPLRYKTKLGKVVHNLEKHSITWHIAKLDGLSEGEMVSDFDLTTLKDLYLERDENRLHNRQSKNDLIYFDLPAEVSKLTGKVSNFELSSAIDSVLSTRADNQEILVTVAFELGALLYSGLKVNYLQIHEPRLQFQSFPWVKYNTICENDDYSFVVSDDQIHVDLSDVEKRELRERGVYEIAKSIEEGDQDEGNEEEGSDEPKSGESEKVAEEGENEERSLKELENSTVTASASASKYKYGSRTIDFEEYVVEGEEVGTKGKNNDHETI</sequence>
<dbReference type="SUPFAM" id="SSF64356">
    <property type="entry name" value="SNARE-like"/>
    <property type="match status" value="1"/>
</dbReference>
<dbReference type="Gene3D" id="2.60.40.1170">
    <property type="entry name" value="Mu homology domain, subdomain B"/>
    <property type="match status" value="2"/>
</dbReference>
<dbReference type="Proteomes" id="UP000290900">
    <property type="component" value="Unassembled WGS sequence"/>
</dbReference>
<dbReference type="EMBL" id="CAACVR010000045">
    <property type="protein sequence ID" value="VEU23367.1"/>
    <property type="molecule type" value="Genomic_DNA"/>
</dbReference>
<proteinExistence type="predicted"/>
<evidence type="ECO:0000259" key="6">
    <source>
        <dbReference type="PROSITE" id="PS51072"/>
    </source>
</evidence>
<comment type="subcellular location">
    <subcellularLocation>
        <location evidence="1">Endomembrane system</location>
    </subcellularLocation>
</comment>
<dbReference type="OrthoDB" id="10259133at2759"/>
<dbReference type="InterPro" id="IPR050431">
    <property type="entry name" value="Adaptor_comp_med_subunit"/>
</dbReference>
<dbReference type="InterPro" id="IPR028565">
    <property type="entry name" value="MHD"/>
</dbReference>
<keyword evidence="2" id="KW-0813">Transport</keyword>
<dbReference type="InParanoid" id="A0A448YR76"/>
<dbReference type="GO" id="GO:0016192">
    <property type="term" value="P:vesicle-mediated transport"/>
    <property type="evidence" value="ECO:0007669"/>
    <property type="project" value="InterPro"/>
</dbReference>
<reference evidence="7 8" key="1">
    <citation type="submission" date="2018-12" db="EMBL/GenBank/DDBJ databases">
        <authorList>
            <person name="Tiukova I."/>
            <person name="Dainat J."/>
        </authorList>
    </citation>
    <scope>NUCLEOTIDE SEQUENCE [LARGE SCALE GENOMIC DNA]</scope>
</reference>
<dbReference type="AlphaFoldDB" id="A0A448YR76"/>
<evidence type="ECO:0000256" key="2">
    <source>
        <dbReference type="ARBA" id="ARBA00022448"/>
    </source>
</evidence>
<dbReference type="InterPro" id="IPR001392">
    <property type="entry name" value="Clathrin_mu"/>
</dbReference>
<evidence type="ECO:0000313" key="7">
    <source>
        <dbReference type="EMBL" id="VEU23367.1"/>
    </source>
</evidence>
<protein>
    <submittedName>
        <fullName evidence="7">DEKNAAC104627</fullName>
    </submittedName>
</protein>
<feature type="domain" description="MHD" evidence="6">
    <location>
        <begin position="122"/>
        <end position="440"/>
    </location>
</feature>
<dbReference type="PANTHER" id="PTHR10529">
    <property type="entry name" value="AP COMPLEX SUBUNIT MU"/>
    <property type="match status" value="1"/>
</dbReference>
<accession>A0A448YR76</accession>
<feature type="compositionally biased region" description="Basic and acidic residues" evidence="5">
    <location>
        <begin position="485"/>
        <end position="510"/>
    </location>
</feature>
<dbReference type="PRINTS" id="PR00314">
    <property type="entry name" value="CLATHRINADPT"/>
</dbReference>
<dbReference type="GO" id="GO:0012505">
    <property type="term" value="C:endomembrane system"/>
    <property type="evidence" value="ECO:0007669"/>
    <property type="project" value="UniProtKB-SubCell"/>
</dbReference>
<dbReference type="GO" id="GO:0030131">
    <property type="term" value="C:clathrin adaptor complex"/>
    <property type="evidence" value="ECO:0007669"/>
    <property type="project" value="InterPro"/>
</dbReference>
<evidence type="ECO:0000256" key="4">
    <source>
        <dbReference type="ARBA" id="ARBA00023136"/>
    </source>
</evidence>
<dbReference type="InterPro" id="IPR011012">
    <property type="entry name" value="Longin-like_dom_sf"/>
</dbReference>
<name>A0A448YR76_BRENA</name>
<feature type="compositionally biased region" description="Basic and acidic residues" evidence="5">
    <location>
        <begin position="542"/>
        <end position="554"/>
    </location>
</feature>
<feature type="compositionally biased region" description="Acidic residues" evidence="5">
    <location>
        <begin position="472"/>
        <end position="484"/>
    </location>
</feature>
<gene>
    <name evidence="7" type="ORF">BRENAR_LOCUS4098</name>
</gene>
<keyword evidence="3" id="KW-0653">Protein transport</keyword>
<keyword evidence="4" id="KW-0472">Membrane</keyword>
<dbReference type="PROSITE" id="PS00991">
    <property type="entry name" value="CLAT_ADAPTOR_M_2"/>
    <property type="match status" value="1"/>
</dbReference>
<dbReference type="InterPro" id="IPR018240">
    <property type="entry name" value="Clathrin_mu_CS"/>
</dbReference>
<dbReference type="PROSITE" id="PS51072">
    <property type="entry name" value="MHD"/>
    <property type="match status" value="1"/>
</dbReference>
<dbReference type="STRING" id="13370.A0A448YR76"/>
<organism evidence="7 8">
    <name type="scientific">Brettanomyces naardenensis</name>
    <name type="common">Yeast</name>
    <dbReference type="NCBI Taxonomy" id="13370"/>
    <lineage>
        <taxon>Eukaryota</taxon>
        <taxon>Fungi</taxon>
        <taxon>Dikarya</taxon>
        <taxon>Ascomycota</taxon>
        <taxon>Saccharomycotina</taxon>
        <taxon>Pichiomycetes</taxon>
        <taxon>Pichiales</taxon>
        <taxon>Pichiaceae</taxon>
        <taxon>Brettanomyces</taxon>
    </lineage>
</organism>
<dbReference type="SUPFAM" id="SSF49447">
    <property type="entry name" value="Second domain of Mu2 adaptin subunit (ap50) of ap2 adaptor"/>
    <property type="match status" value="1"/>
</dbReference>